<dbReference type="GeneID" id="66101766"/>
<feature type="compositionally biased region" description="Low complexity" evidence="1">
    <location>
        <begin position="331"/>
        <end position="343"/>
    </location>
</feature>
<dbReference type="RefSeq" id="XP_043035926.1">
    <property type="nucleotide sequence ID" value="XM_043179472.1"/>
</dbReference>
<protein>
    <submittedName>
        <fullName evidence="2">Uncharacterized protein</fullName>
    </submittedName>
</protein>
<dbReference type="Proteomes" id="UP000812287">
    <property type="component" value="Unassembled WGS sequence"/>
</dbReference>
<feature type="compositionally biased region" description="Low complexity" evidence="1">
    <location>
        <begin position="277"/>
        <end position="296"/>
    </location>
</feature>
<feature type="compositionally biased region" description="Low complexity" evidence="1">
    <location>
        <begin position="251"/>
        <end position="265"/>
    </location>
</feature>
<feature type="compositionally biased region" description="Gly residues" evidence="1">
    <location>
        <begin position="241"/>
        <end position="250"/>
    </location>
</feature>
<dbReference type="AlphaFoldDB" id="A0A9P7VJS7"/>
<reference evidence="2" key="1">
    <citation type="submission" date="2020-11" db="EMBL/GenBank/DDBJ databases">
        <title>Adaptations for nitrogen fixation in a non-lichenized fungal sporocarp promotes dispersal by wood-feeding termites.</title>
        <authorList>
            <consortium name="DOE Joint Genome Institute"/>
            <person name="Koch R.A."/>
            <person name="Yoon G."/>
            <person name="Arayal U."/>
            <person name="Lail K."/>
            <person name="Amirebrahimi M."/>
            <person name="Labutti K."/>
            <person name="Lipzen A."/>
            <person name="Riley R."/>
            <person name="Barry K."/>
            <person name="Henrissat B."/>
            <person name="Grigoriev I.V."/>
            <person name="Herr J.R."/>
            <person name="Aime M.C."/>
        </authorList>
    </citation>
    <scope>NUCLEOTIDE SEQUENCE</scope>
    <source>
        <strain evidence="2">MCA 3950</strain>
    </source>
</reference>
<name>A0A9P7VJS7_9AGAR</name>
<gene>
    <name evidence="2" type="ORF">BT62DRAFT_1079284</name>
</gene>
<proteinExistence type="predicted"/>
<accession>A0A9P7VJS7</accession>
<organism evidence="2 3">
    <name type="scientific">Guyanagaster necrorhizus</name>
    <dbReference type="NCBI Taxonomy" id="856835"/>
    <lineage>
        <taxon>Eukaryota</taxon>
        <taxon>Fungi</taxon>
        <taxon>Dikarya</taxon>
        <taxon>Basidiomycota</taxon>
        <taxon>Agaricomycotina</taxon>
        <taxon>Agaricomycetes</taxon>
        <taxon>Agaricomycetidae</taxon>
        <taxon>Agaricales</taxon>
        <taxon>Marasmiineae</taxon>
        <taxon>Physalacriaceae</taxon>
        <taxon>Guyanagaster</taxon>
    </lineage>
</organism>
<comment type="caution">
    <text evidence="2">The sequence shown here is derived from an EMBL/GenBank/DDBJ whole genome shotgun (WGS) entry which is preliminary data.</text>
</comment>
<keyword evidence="3" id="KW-1185">Reference proteome</keyword>
<evidence type="ECO:0000256" key="1">
    <source>
        <dbReference type="SAM" id="MobiDB-lite"/>
    </source>
</evidence>
<sequence length="368" mass="39518">MQARYLRHRLEDLHWIRSCDAPGTEGLYNLPVIGESSSLENRRSESKLKEEHGLDVRYVQLDIADISAKETVEKATGRLDRRPIPSSHFLSPLFALYHYLFQHRCQNTLSKVTTYCGLILGLRKRAAEPTTHQLNIDMYQPRYKKPGKETPILRQASCFILCIGRSITDSTLRLSLSTSYSPFIMRIYAAHIVLTMALSTYALPAVSKNYPLQTILSSIKTQTSLGARQGDVQGGDPPRGNGQGSSGPGQGPLNNSQQPSQNGPPGMNGGQGGGNNPGQPEQGPQNGPSGPQNSGQGDRGGPQQGHGGQNGFRGGNGNFGGQQPQGGPPIGQGEPQNSGTPQNGRGGPGQQNGGMRRRSDTGLASFRL</sequence>
<dbReference type="OrthoDB" id="1933717at2759"/>
<feature type="region of interest" description="Disordered" evidence="1">
    <location>
        <begin position="226"/>
        <end position="368"/>
    </location>
</feature>
<dbReference type="EMBL" id="MU250551">
    <property type="protein sequence ID" value="KAG7442426.1"/>
    <property type="molecule type" value="Genomic_DNA"/>
</dbReference>
<evidence type="ECO:0000313" key="3">
    <source>
        <dbReference type="Proteomes" id="UP000812287"/>
    </source>
</evidence>
<feature type="compositionally biased region" description="Gly residues" evidence="1">
    <location>
        <begin position="266"/>
        <end position="276"/>
    </location>
</feature>
<feature type="compositionally biased region" description="Gly residues" evidence="1">
    <location>
        <begin position="297"/>
        <end position="330"/>
    </location>
</feature>
<evidence type="ECO:0000313" key="2">
    <source>
        <dbReference type="EMBL" id="KAG7442426.1"/>
    </source>
</evidence>